<dbReference type="Pfam" id="PF24140">
    <property type="entry name" value="TPR_TNPO3_IPO13_3rd"/>
    <property type="match status" value="1"/>
</dbReference>
<dbReference type="InterPro" id="IPR040520">
    <property type="entry name" value="Importin_rep_3"/>
</dbReference>
<sequence>MERREEQPGAAGAGAAPALDFTVENVEKALHQLYYDPNIENKNLAQKWLMQAQVSPQAWHFSWQLLQPDKVPEIQYFGASALHIKISRYWSDIPTDQYESLKAQLFTQITRFASGSKIVLTRLCVALASLALSMMPDAWPCAVADMVRLFQAEDSPVDGQGRCLALLELLTVLPEEFQTSRLPQYRKSLVRTSLAVECGAVFPLLEQLLQQPSSPSCVRQKVLKCFSSWVQLEVPLQDCEALIQAAFAALQDSELFDSSVEAIVNAISQPDAQRYVNTLLKLIPLVLGLQDQLRQAVQNGDMETSHGICRIAVALGENHSRALLDQVEHWQSFLALVNMIMFCTGIPGHFPVNETTSSLTLTFWYTLQDDILSFEAEKQAVYQQVYRPVYFQLVDVLLHKAQFPSDEEYGFWSSDEKEQFRIYRVDISDTLMYVYEMLGAELLSNLYDKLGRLLTSSEEPYSWQHTEALLYGFQSIAETIDVNYSDVVPGLIGLIPRISISNVQLADTVMFTIGALSEWLADHPVMINSVLPLVLHALGNPELSISSVSTLKKICRECKYDLPPYAANIVAVSQDVLMKQIHKNLPQEVHSSHPQPDMSRTDPPCSAPQTSQCMWLMQALGFLLSALQVEEILKNLHSLISPYIQQLEKLAEEIPNPSNKLAIVHILGLLSNLFTTLDVSHHEDDHEGPELRKLPVPQGPNPVVVVLQQVFQLIQKVLSKWLNDAQVVEAVCAIFEKSVKTLLDDFAPMVPQLCEMLGRMYSTIPQASALDLTRQLVHIFAHEPAHFPPIEALFLLVTSVTLTLFQQGPRDHPDIVDSFMQLLAQALKRKPDLFLCERLDVKAVFQCAVLALKFPEAPTVKASCGFFTELLPRCGEVEPVGKVVQEDGRMLLIAVLEAIGGQASRSLMDCFADILFALNKHCFSLLSVWIKEALQSPGFPSARLSPEQKDTFSQQILRERVNKRRVKEMVKEFTLLCRGLHGTDYTADY</sequence>
<dbReference type="Pfam" id="PF18773">
    <property type="entry name" value="Importin_rep"/>
    <property type="match status" value="1"/>
</dbReference>
<keyword evidence="13" id="KW-1185">Reference proteome</keyword>
<keyword evidence="7" id="KW-0963">Cytoplasm</keyword>
<evidence type="ECO:0000256" key="5">
    <source>
        <dbReference type="ARBA" id="ARBA00016020"/>
    </source>
</evidence>
<dbReference type="PROSITE" id="PS50166">
    <property type="entry name" value="IMPORTIN_B_NT"/>
    <property type="match status" value="1"/>
</dbReference>
<feature type="region of interest" description="Disordered" evidence="11">
    <location>
        <begin position="587"/>
        <end position="606"/>
    </location>
</feature>
<dbReference type="GO" id="GO:0031267">
    <property type="term" value="F:small GTPase binding"/>
    <property type="evidence" value="ECO:0007669"/>
    <property type="project" value="InterPro"/>
</dbReference>
<evidence type="ECO:0000256" key="8">
    <source>
        <dbReference type="ARBA" id="ARBA00022737"/>
    </source>
</evidence>
<evidence type="ECO:0000256" key="10">
    <source>
        <dbReference type="ARBA" id="ARBA00023242"/>
    </source>
</evidence>
<dbReference type="GeneID" id="102516839"/>
<keyword evidence="8" id="KW-0677">Repeat</keyword>
<dbReference type="InterPro" id="IPR040709">
    <property type="entry name" value="Importin_rep_1"/>
</dbReference>
<dbReference type="Pfam" id="PF18806">
    <property type="entry name" value="Importin_rep_3"/>
    <property type="match status" value="1"/>
</dbReference>
<reference evidence="14" key="1">
    <citation type="submission" date="2025-08" db="UniProtKB">
        <authorList>
            <consortium name="RefSeq"/>
        </authorList>
    </citation>
    <scope>IDENTIFICATION</scope>
    <source>
        <tissue evidence="14">Ear skin</tissue>
    </source>
</reference>
<dbReference type="InterPro" id="IPR057941">
    <property type="entry name" value="TPR_TNPO3_IPO13_2nd"/>
</dbReference>
<dbReference type="GO" id="GO:0006606">
    <property type="term" value="P:protein import into nucleus"/>
    <property type="evidence" value="ECO:0007669"/>
    <property type="project" value="TreeGrafter"/>
</dbReference>
<evidence type="ECO:0000259" key="12">
    <source>
        <dbReference type="PROSITE" id="PS50166"/>
    </source>
</evidence>
<organism evidence="13 14">
    <name type="scientific">Camelus ferus</name>
    <name type="common">Wild bactrian camel</name>
    <name type="synonym">Camelus bactrianus ferus</name>
    <dbReference type="NCBI Taxonomy" id="419612"/>
    <lineage>
        <taxon>Eukaryota</taxon>
        <taxon>Metazoa</taxon>
        <taxon>Chordata</taxon>
        <taxon>Craniata</taxon>
        <taxon>Vertebrata</taxon>
        <taxon>Euteleostomi</taxon>
        <taxon>Mammalia</taxon>
        <taxon>Eutheria</taxon>
        <taxon>Laurasiatheria</taxon>
        <taxon>Artiodactyla</taxon>
        <taxon>Tylopoda</taxon>
        <taxon>Camelidae</taxon>
        <taxon>Camelus</taxon>
    </lineage>
</organism>
<dbReference type="InterPro" id="IPR011989">
    <property type="entry name" value="ARM-like"/>
</dbReference>
<dbReference type="Gene3D" id="1.25.10.10">
    <property type="entry name" value="Leucine-rich Repeat Variant"/>
    <property type="match status" value="1"/>
</dbReference>
<comment type="subunit">
    <text evidence="4">Interacts with UBC9, RAN, RBM8A, eIF-1A and PAX6.</text>
</comment>
<evidence type="ECO:0000256" key="6">
    <source>
        <dbReference type="ARBA" id="ARBA00022448"/>
    </source>
</evidence>
<comment type="similarity">
    <text evidence="3">Belongs to the importin beta family.</text>
</comment>
<feature type="domain" description="Importin N-terminal" evidence="12">
    <location>
        <begin position="45"/>
        <end position="111"/>
    </location>
</feature>
<evidence type="ECO:0000256" key="9">
    <source>
        <dbReference type="ARBA" id="ARBA00022927"/>
    </source>
</evidence>
<dbReference type="InterPro" id="IPR051345">
    <property type="entry name" value="Importin_beta-like_NTR"/>
</dbReference>
<dbReference type="PANTHER" id="PTHR12363:SF33">
    <property type="entry name" value="IMPORTIN-13"/>
    <property type="match status" value="1"/>
</dbReference>
<proteinExistence type="inferred from homology"/>
<dbReference type="Pfam" id="PF18786">
    <property type="entry name" value="Importin_rep_2"/>
    <property type="match status" value="2"/>
</dbReference>
<keyword evidence="6" id="KW-0813">Transport</keyword>
<dbReference type="GO" id="GO:0005634">
    <property type="term" value="C:nucleus"/>
    <property type="evidence" value="ECO:0007669"/>
    <property type="project" value="UniProtKB-SubCell"/>
</dbReference>
<evidence type="ECO:0000256" key="3">
    <source>
        <dbReference type="ARBA" id="ARBA00007991"/>
    </source>
</evidence>
<dbReference type="InterPro" id="IPR016024">
    <property type="entry name" value="ARM-type_fold"/>
</dbReference>
<evidence type="ECO:0000256" key="7">
    <source>
        <dbReference type="ARBA" id="ARBA00022490"/>
    </source>
</evidence>
<dbReference type="SUPFAM" id="SSF48371">
    <property type="entry name" value="ARM repeat"/>
    <property type="match status" value="1"/>
</dbReference>
<accession>A0A8B8U6Y7</accession>
<dbReference type="InterPro" id="IPR040944">
    <property type="entry name" value="Importin_rep_2"/>
</dbReference>
<evidence type="ECO:0000313" key="14">
    <source>
        <dbReference type="RefSeq" id="XP_032349965.1"/>
    </source>
</evidence>
<evidence type="ECO:0000256" key="11">
    <source>
        <dbReference type="SAM" id="MobiDB-lite"/>
    </source>
</evidence>
<evidence type="ECO:0000256" key="4">
    <source>
        <dbReference type="ARBA" id="ARBA00011422"/>
    </source>
</evidence>
<evidence type="ECO:0000313" key="13">
    <source>
        <dbReference type="Proteomes" id="UP000694856"/>
    </source>
</evidence>
<keyword evidence="9" id="KW-0653">Protein transport</keyword>
<dbReference type="InterPro" id="IPR058537">
    <property type="entry name" value="TPR_TNPO3_IPO13_4th"/>
</dbReference>
<dbReference type="Pfam" id="PF08389">
    <property type="entry name" value="Xpo1"/>
    <property type="match status" value="1"/>
</dbReference>
<dbReference type="InterPro" id="IPR013598">
    <property type="entry name" value="Exportin-1/Importin-b-like"/>
</dbReference>
<protein>
    <recommendedName>
        <fullName evidence="5">Importin-13</fullName>
    </recommendedName>
</protein>
<dbReference type="AlphaFoldDB" id="A0A8B8U6Y7"/>
<dbReference type="Pfam" id="PF24139">
    <property type="entry name" value="TPR_TNPO3_IPO13_4th"/>
    <property type="match status" value="1"/>
</dbReference>
<dbReference type="SMART" id="SM00913">
    <property type="entry name" value="IBN_N"/>
    <property type="match status" value="1"/>
</dbReference>
<dbReference type="RefSeq" id="XP_032349965.1">
    <property type="nucleotide sequence ID" value="XM_032494074.1"/>
</dbReference>
<gene>
    <name evidence="14" type="primary">IPO13</name>
</gene>
<evidence type="ECO:0000256" key="2">
    <source>
        <dbReference type="ARBA" id="ARBA00004496"/>
    </source>
</evidence>
<dbReference type="GO" id="GO:0005737">
    <property type="term" value="C:cytoplasm"/>
    <property type="evidence" value="ECO:0007669"/>
    <property type="project" value="UniProtKB-SubCell"/>
</dbReference>
<evidence type="ECO:0000256" key="1">
    <source>
        <dbReference type="ARBA" id="ARBA00004123"/>
    </source>
</evidence>
<dbReference type="Pfam" id="PF03810">
    <property type="entry name" value="IBN_N"/>
    <property type="match status" value="1"/>
</dbReference>
<dbReference type="InterPro" id="IPR057942">
    <property type="entry name" value="TPR_TNPO3_IPO13_3rd"/>
</dbReference>
<dbReference type="CTD" id="9670"/>
<keyword evidence="10" id="KW-0539">Nucleus</keyword>
<dbReference type="PANTHER" id="PTHR12363">
    <property type="entry name" value="TRANSPORTIN 3 AND IMPORTIN 13"/>
    <property type="match status" value="1"/>
</dbReference>
<dbReference type="Proteomes" id="UP000694856">
    <property type="component" value="Chromosome 13"/>
</dbReference>
<name>A0A8B8U6Y7_CAMFR</name>
<comment type="subcellular location">
    <subcellularLocation>
        <location evidence="2">Cytoplasm</location>
    </subcellularLocation>
    <subcellularLocation>
        <location evidence="1">Nucleus</location>
    </subcellularLocation>
</comment>
<dbReference type="Pfam" id="PF24138">
    <property type="entry name" value="TPR_TNPO3_IPO13_2nd"/>
    <property type="match status" value="1"/>
</dbReference>
<dbReference type="InterPro" id="IPR001494">
    <property type="entry name" value="Importin-beta_N"/>
</dbReference>